<protein>
    <submittedName>
        <fullName evidence="1">Uncharacterized protein</fullName>
    </submittedName>
</protein>
<dbReference type="AlphaFoldDB" id="A0A397T4T3"/>
<reference evidence="1 2" key="1">
    <citation type="submission" date="2018-06" db="EMBL/GenBank/DDBJ databases">
        <title>Comparative genomics reveals the genomic features of Rhizophagus irregularis, R. cerebriforme, R. diaphanum and Gigaspora rosea, and their symbiotic lifestyle signature.</title>
        <authorList>
            <person name="Morin E."/>
            <person name="San Clemente H."/>
            <person name="Chen E.C.H."/>
            <person name="De La Providencia I."/>
            <person name="Hainaut M."/>
            <person name="Kuo A."/>
            <person name="Kohler A."/>
            <person name="Murat C."/>
            <person name="Tang N."/>
            <person name="Roy S."/>
            <person name="Loubradou J."/>
            <person name="Henrissat B."/>
            <person name="Grigoriev I.V."/>
            <person name="Corradi N."/>
            <person name="Roux C."/>
            <person name="Martin F.M."/>
        </authorList>
    </citation>
    <scope>NUCLEOTIDE SEQUENCE [LARGE SCALE GENOMIC DNA]</scope>
    <source>
        <strain evidence="1 2">DAOM 227022</strain>
    </source>
</reference>
<keyword evidence="2" id="KW-1185">Reference proteome</keyword>
<organism evidence="1 2">
    <name type="scientific">Glomus cerebriforme</name>
    <dbReference type="NCBI Taxonomy" id="658196"/>
    <lineage>
        <taxon>Eukaryota</taxon>
        <taxon>Fungi</taxon>
        <taxon>Fungi incertae sedis</taxon>
        <taxon>Mucoromycota</taxon>
        <taxon>Glomeromycotina</taxon>
        <taxon>Glomeromycetes</taxon>
        <taxon>Glomerales</taxon>
        <taxon>Glomeraceae</taxon>
        <taxon>Glomus</taxon>
    </lineage>
</organism>
<evidence type="ECO:0000313" key="1">
    <source>
        <dbReference type="EMBL" id="RIA91926.1"/>
    </source>
</evidence>
<comment type="caution">
    <text evidence="1">The sequence shown here is derived from an EMBL/GenBank/DDBJ whole genome shotgun (WGS) entry which is preliminary data.</text>
</comment>
<dbReference type="Proteomes" id="UP000265703">
    <property type="component" value="Unassembled WGS sequence"/>
</dbReference>
<dbReference type="OrthoDB" id="2427761at2759"/>
<sequence>MAREFEDFKKYLDPDNLSLISILQFYRDQDDFTYNKLNEHALISKFLMYLLEMPEWSKAALSLKKDELLLSNNAWSSYGCSSQQTKNEKVVRFWINQDNERIKLEIKQIQVYLISYIKYQDVRALLTQFCTYDLQNQFIVDRSISNNKAHDLIEEQKLNLILKQALNDEPFFRKRWNGKLSSTAINVETSQRSLYNKNFLLDSDSEVVTSIPYTNIFLASSSQQQISVEPIDINGVKPIDSSPFLVVSEKDEKKKTTRKYINHNLTDKVLKSYQTQVLPDDIIMLIF</sequence>
<accession>A0A397T4T3</accession>
<evidence type="ECO:0000313" key="2">
    <source>
        <dbReference type="Proteomes" id="UP000265703"/>
    </source>
</evidence>
<gene>
    <name evidence="1" type="ORF">C1645_821390</name>
</gene>
<dbReference type="EMBL" id="QKYT01000139">
    <property type="protein sequence ID" value="RIA91926.1"/>
    <property type="molecule type" value="Genomic_DNA"/>
</dbReference>
<proteinExistence type="predicted"/>
<name>A0A397T4T3_9GLOM</name>